<keyword evidence="10" id="KW-1133">Transmembrane helix</keyword>
<evidence type="ECO:0000256" key="2">
    <source>
        <dbReference type="ARBA" id="ARBA00010730"/>
    </source>
</evidence>
<dbReference type="PANTHER" id="PTHR31983">
    <property type="entry name" value="ENDO-1,3(4)-BETA-GLUCANASE 1"/>
    <property type="match status" value="1"/>
</dbReference>
<evidence type="ECO:0000256" key="6">
    <source>
        <dbReference type="ARBA" id="ARBA00023295"/>
    </source>
</evidence>
<dbReference type="GO" id="GO:0000272">
    <property type="term" value="P:polysaccharide catabolic process"/>
    <property type="evidence" value="ECO:0007669"/>
    <property type="project" value="UniProtKB-KW"/>
</dbReference>
<dbReference type="Pfam" id="PF17652">
    <property type="entry name" value="Glyco_hydro81C"/>
    <property type="match status" value="1"/>
</dbReference>
<evidence type="ECO:0000256" key="7">
    <source>
        <dbReference type="ARBA" id="ARBA00023316"/>
    </source>
</evidence>
<protein>
    <recommendedName>
        <fullName evidence="3">glucan endo-1,3-beta-D-glucosidase</fullName>
        <ecNumber evidence="3">3.2.1.39</ecNumber>
    </recommendedName>
</protein>
<dbReference type="InterPro" id="IPR040720">
    <property type="entry name" value="GH81_C"/>
</dbReference>
<dbReference type="InterPro" id="IPR005200">
    <property type="entry name" value="Endo-beta-glucanase"/>
</dbReference>
<proteinExistence type="inferred from homology"/>
<comment type="similarity">
    <text evidence="2">Belongs to the glycosyl hydrolase 81 family.</text>
</comment>
<dbReference type="GO" id="GO:0071555">
    <property type="term" value="P:cell wall organization"/>
    <property type="evidence" value="ECO:0007669"/>
    <property type="project" value="UniProtKB-KW"/>
</dbReference>
<dbReference type="RefSeq" id="WP_146925342.1">
    <property type="nucleotide sequence ID" value="NZ_BJUB01000001.1"/>
</dbReference>
<evidence type="ECO:0000313" key="12">
    <source>
        <dbReference type="EMBL" id="GEK19850.1"/>
    </source>
</evidence>
<evidence type="ECO:0000256" key="10">
    <source>
        <dbReference type="SAM" id="Phobius"/>
    </source>
</evidence>
<evidence type="ECO:0000256" key="1">
    <source>
        <dbReference type="ARBA" id="ARBA00000382"/>
    </source>
</evidence>
<dbReference type="EC" id="3.2.1.39" evidence="3"/>
<keyword evidence="10" id="KW-0812">Transmembrane</keyword>
<dbReference type="AlphaFoldDB" id="A0A510V3H5"/>
<dbReference type="Gene3D" id="2.70.98.30">
    <property type="entry name" value="Golgi alpha-mannosidase II, domain 4"/>
    <property type="match status" value="1"/>
</dbReference>
<dbReference type="PANTHER" id="PTHR31983:SF0">
    <property type="entry name" value="GLUCAN ENDO-1,3-BETA-D-GLUCOSIDASE 2"/>
    <property type="match status" value="1"/>
</dbReference>
<evidence type="ECO:0000256" key="3">
    <source>
        <dbReference type="ARBA" id="ARBA00012780"/>
    </source>
</evidence>
<dbReference type="OrthoDB" id="5480482at2"/>
<dbReference type="EMBL" id="BJUB01000001">
    <property type="protein sequence ID" value="GEK19850.1"/>
    <property type="molecule type" value="Genomic_DNA"/>
</dbReference>
<evidence type="ECO:0000313" key="13">
    <source>
        <dbReference type="Proteomes" id="UP000321118"/>
    </source>
</evidence>
<keyword evidence="10" id="KW-0472">Membrane</keyword>
<dbReference type="GO" id="GO:0052861">
    <property type="term" value="F:endo-1,3(4)-beta-glucanase activity"/>
    <property type="evidence" value="ECO:0007669"/>
    <property type="project" value="InterPro"/>
</dbReference>
<gene>
    <name evidence="12" type="ORF">CXY01_03700</name>
</gene>
<feature type="domain" description="Glycosyl hydrolase family 81 C-terminal" evidence="11">
    <location>
        <begin position="367"/>
        <end position="701"/>
    </location>
</feature>
<evidence type="ECO:0000256" key="9">
    <source>
        <dbReference type="SAM" id="MobiDB-lite"/>
    </source>
</evidence>
<feature type="region of interest" description="Disordered" evidence="9">
    <location>
        <begin position="51"/>
        <end position="77"/>
    </location>
</feature>
<keyword evidence="13" id="KW-1185">Reference proteome</keyword>
<keyword evidence="6" id="KW-0326">Glycosidase</keyword>
<keyword evidence="7" id="KW-0961">Cell wall biogenesis/degradation</keyword>
<dbReference type="GO" id="GO:0042973">
    <property type="term" value="F:glucan endo-1,3-beta-D-glucosidase activity"/>
    <property type="evidence" value="ECO:0007669"/>
    <property type="project" value="UniProtKB-EC"/>
</dbReference>
<dbReference type="PROSITE" id="PS52008">
    <property type="entry name" value="GH81"/>
    <property type="match status" value="1"/>
</dbReference>
<keyword evidence="5" id="KW-0119">Carbohydrate metabolism</keyword>
<reference evidence="12 13" key="1">
    <citation type="submission" date="2019-07" db="EMBL/GenBank/DDBJ databases">
        <title>Whole genome shotgun sequence of Cellulomonas xylanilytica NBRC 101102.</title>
        <authorList>
            <person name="Hosoyama A."/>
            <person name="Uohara A."/>
            <person name="Ohji S."/>
            <person name="Ichikawa N."/>
        </authorList>
    </citation>
    <scope>NUCLEOTIDE SEQUENCE [LARGE SCALE GENOMIC DNA]</scope>
    <source>
        <strain evidence="12 13">NBRC 101102</strain>
    </source>
</reference>
<comment type="catalytic activity">
    <reaction evidence="1">
        <text>Hydrolysis of (1-&gt;3)-beta-D-glucosidic linkages in (1-&gt;3)-beta-D-glucans.</text>
        <dbReference type="EC" id="3.2.1.39"/>
    </reaction>
</comment>
<evidence type="ECO:0000256" key="5">
    <source>
        <dbReference type="ARBA" id="ARBA00023277"/>
    </source>
</evidence>
<feature type="transmembrane region" description="Helical" evidence="10">
    <location>
        <begin position="22"/>
        <end position="45"/>
    </location>
</feature>
<name>A0A510V3H5_9CELL</name>
<organism evidence="12 13">
    <name type="scientific">Cellulomonas xylanilytica</name>
    <dbReference type="NCBI Taxonomy" id="233583"/>
    <lineage>
        <taxon>Bacteria</taxon>
        <taxon>Bacillati</taxon>
        <taxon>Actinomycetota</taxon>
        <taxon>Actinomycetes</taxon>
        <taxon>Micrococcales</taxon>
        <taxon>Cellulomonadaceae</taxon>
        <taxon>Cellulomonas</taxon>
    </lineage>
</organism>
<dbReference type="Proteomes" id="UP000321118">
    <property type="component" value="Unassembled WGS sequence"/>
</dbReference>
<sequence length="717" mass="73292">MTARVTGPTAAVRPPPTTRRRWFVVTGAAALVLVLGLAVVLWAPWSADDAASQDTGAGSAPAADVSGPQDATPPEVDPVALVGAVPAEQVAKIDPVRLAPGVVPPTNRWYSGLVFGDEPQPVFAEPLSFALTDSGFTLGLPTATVSAKAIVAPHVPAVTVDAGAASAQVSAADPVSVTVDLLDASGAVLGHVVLAEGSPFVSFTAAQDVTLASAVTGGSFAASSDGASLADAGTSQWGLVGGTSDGGSTTLGAGESASWYALPPKASAAAKEALATAAADPVTGVDVTYGVGDDVARTTLTYRTAGGSPTAYVTMPHHRAGEQPDREDCELGSYPSVYGDLELCAGSHLSSYAPTLPPAGALDLGGISQEQRSAIVAALEADVAATPAFPSDTYFGGKSLHRAASLVVLGEQLGVPDAVADLRATTVDALVEWTEPDGCTQRDARCFVYDETARSAIGLTPSFGSDELNDHHFHYGYLLAAAGLLATDDPALAEQLAPVMNLLGQDIAAAEPSSELPQLRSFDPYTGHSWASGTSPFADGNNQESSSEAVTAWNGLGLWAQASDQPELVTQATWLASTEALTARTYWTAPDLEQFDGFEHTMVSLNWGGKRDYATWFSPEPSAILGIQLIPMGPVQVSLAQDVDPAQIVASVEEATPGGYGVQFGGYLLAYRALAGADDAAAAWQEATSLPDVAIDDGSSRASMLAFIAAAQANADD</sequence>
<evidence type="ECO:0000256" key="8">
    <source>
        <dbReference type="ARBA" id="ARBA00023326"/>
    </source>
</evidence>
<keyword evidence="8" id="KW-0624">Polysaccharide degradation</keyword>
<evidence type="ECO:0000259" key="11">
    <source>
        <dbReference type="Pfam" id="PF17652"/>
    </source>
</evidence>
<evidence type="ECO:0000256" key="4">
    <source>
        <dbReference type="ARBA" id="ARBA00022801"/>
    </source>
</evidence>
<comment type="caution">
    <text evidence="12">The sequence shown here is derived from an EMBL/GenBank/DDBJ whole genome shotgun (WGS) entry which is preliminary data.</text>
</comment>
<keyword evidence="4" id="KW-0378">Hydrolase</keyword>
<accession>A0A510V3H5</accession>